<dbReference type="Proteomes" id="UP000028834">
    <property type="component" value="Unassembled WGS sequence"/>
</dbReference>
<proteinExistence type="predicted"/>
<evidence type="ECO:0000256" key="1">
    <source>
        <dbReference type="SAM" id="MobiDB-lite"/>
    </source>
</evidence>
<dbReference type="EMBL" id="AFYV02000158">
    <property type="protein sequence ID" value="KFG65957.1"/>
    <property type="molecule type" value="Genomic_DNA"/>
</dbReference>
<organism evidence="2 3">
    <name type="scientific">Toxoplasma gondii RUB</name>
    <dbReference type="NCBI Taxonomy" id="935652"/>
    <lineage>
        <taxon>Eukaryota</taxon>
        <taxon>Sar</taxon>
        <taxon>Alveolata</taxon>
        <taxon>Apicomplexa</taxon>
        <taxon>Conoidasida</taxon>
        <taxon>Coccidia</taxon>
        <taxon>Eucoccidiorida</taxon>
        <taxon>Eimeriorina</taxon>
        <taxon>Sarcocystidae</taxon>
        <taxon>Toxoplasma</taxon>
    </lineage>
</organism>
<comment type="caution">
    <text evidence="2">The sequence shown here is derived from an EMBL/GenBank/DDBJ whole genome shotgun (WGS) entry which is preliminary data.</text>
</comment>
<sequence length="169" mass="19710">MLSTHTRRRARTPFSSLWPLQSPPDPRDDDNLHNDSKKSFERIAILRKNRLQVNAKRLSTVLTRHRVRGAIPRRRRARRRVVKERSCGGNDEKGDAETVENCPQLCDERRLGTFFQTPLGGSGTARQPRRYVDVDCKERKRRAVLSSRRRGKWRRGGTRLLLGFRAVLR</sequence>
<evidence type="ECO:0000313" key="2">
    <source>
        <dbReference type="EMBL" id="KFG65957.1"/>
    </source>
</evidence>
<gene>
    <name evidence="2" type="ORF">TGRUB_428730</name>
</gene>
<name>A0A086MAN9_TOXGO</name>
<evidence type="ECO:0000313" key="3">
    <source>
        <dbReference type="Proteomes" id="UP000028834"/>
    </source>
</evidence>
<feature type="compositionally biased region" description="Basic residues" evidence="1">
    <location>
        <begin position="1"/>
        <end position="11"/>
    </location>
</feature>
<dbReference type="AlphaFoldDB" id="A0A086MAN9"/>
<accession>A0A086MAN9</accession>
<dbReference type="VEuPathDB" id="ToxoDB:TGRUB_428730"/>
<reference evidence="2 3" key="1">
    <citation type="submission" date="2014-05" db="EMBL/GenBank/DDBJ databases">
        <authorList>
            <person name="Sibley D."/>
            <person name="Venepally P."/>
            <person name="Karamycheva S."/>
            <person name="Hadjithomas M."/>
            <person name="Khan A."/>
            <person name="Brunk B."/>
            <person name="Roos D."/>
            <person name="Caler E."/>
            <person name="Lorenzi H."/>
        </authorList>
    </citation>
    <scope>NUCLEOTIDE SEQUENCE [LARGE SCALE GENOMIC DNA]</scope>
    <source>
        <strain evidence="2 3">RUB</strain>
    </source>
</reference>
<feature type="region of interest" description="Disordered" evidence="1">
    <location>
        <begin position="1"/>
        <end position="35"/>
    </location>
</feature>
<feature type="compositionally biased region" description="Basic and acidic residues" evidence="1">
    <location>
        <begin position="25"/>
        <end position="35"/>
    </location>
</feature>
<protein>
    <submittedName>
        <fullName evidence="2">Uncharacterized protein</fullName>
    </submittedName>
</protein>